<dbReference type="AlphaFoldDB" id="A0A6G0XKB2"/>
<organism evidence="5 6">
    <name type="scientific">Aphanomyces euteiches</name>
    <dbReference type="NCBI Taxonomy" id="100861"/>
    <lineage>
        <taxon>Eukaryota</taxon>
        <taxon>Sar</taxon>
        <taxon>Stramenopiles</taxon>
        <taxon>Oomycota</taxon>
        <taxon>Saprolegniomycetes</taxon>
        <taxon>Saprolegniales</taxon>
        <taxon>Verrucalvaceae</taxon>
        <taxon>Aphanomyces</taxon>
    </lineage>
</organism>
<dbReference type="Pfam" id="PF01504">
    <property type="entry name" value="PIP5K"/>
    <property type="match status" value="2"/>
</dbReference>
<dbReference type="Gene3D" id="3.30.800.10">
    <property type="entry name" value="Phosphatidylinositol Phosphate Kinase II Beta"/>
    <property type="match status" value="1"/>
</dbReference>
<feature type="transmembrane region" description="Helical" evidence="3">
    <location>
        <begin position="77"/>
        <end position="103"/>
    </location>
</feature>
<accession>A0A6G0XKB2</accession>
<comment type="caution">
    <text evidence="5">The sequence shown here is derived from an EMBL/GenBank/DDBJ whole genome shotgun (WGS) entry which is preliminary data.</text>
</comment>
<dbReference type="PANTHER" id="PTHR23086">
    <property type="entry name" value="PHOSPHATIDYLINOSITOL-4-PHOSPHATE 5-KINASE"/>
    <property type="match status" value="1"/>
</dbReference>
<evidence type="ECO:0000313" key="6">
    <source>
        <dbReference type="Proteomes" id="UP000481153"/>
    </source>
</evidence>
<dbReference type="InterPro" id="IPR027483">
    <property type="entry name" value="PInositol-4-P-4/5-kinase_C_sf"/>
</dbReference>
<feature type="transmembrane region" description="Helical" evidence="3">
    <location>
        <begin position="219"/>
        <end position="239"/>
    </location>
</feature>
<feature type="region of interest" description="Disordered" evidence="2">
    <location>
        <begin position="665"/>
        <end position="688"/>
    </location>
</feature>
<feature type="compositionally biased region" description="Polar residues" evidence="2">
    <location>
        <begin position="667"/>
        <end position="688"/>
    </location>
</feature>
<evidence type="ECO:0000256" key="3">
    <source>
        <dbReference type="SAM" id="Phobius"/>
    </source>
</evidence>
<keyword evidence="6" id="KW-1185">Reference proteome</keyword>
<sequence length="731" mass="82664">MDPSALEASLLVVASVILAGSIVIFAQFPRTRAYPGPVLLCILFSASLCIIFRAILHLSTIHMLRGNAKNPWPTIVDVARACLTIASFVPSSISIPFWCSFYFSSASTFWYLMLATDLISSLSNPFLPFQANSLLHHLVAWPCAGFWIAAFSWLFQNETRGPTTTPPTPSTAAHLRMWMIIPVYGVLAYIIVALLVAWTKSRVLETQAHTTTRRMAKLILPYLLVFGLGGLMSLCLYFADAHVEATTRERSTVANTLDQLTELAQLVAVFALFQRKACWANRRRSSRFAASSTVTCAPSPMAEDLHRATEDDEHDNSQTLSISNVLRQCIMKYTSMGIVEGAQGVEPKATADIQLSDYSCIMTKAIVVHGRFESGDLTFYDCAPAVFHDLRTMFGVTQEEYIASFALDQILDEHGSEGKSGNIFYFTANKKFMVKSVPEDEYQVLRSILPYYHNYLQAHPESYLCRYFGCHSISLPVGSRRMYFVVMQNLFNEGAVDQRFDLKGNTDRRQAIQSYDVEQYIVRSQNREAISKLMMDIDFLKLRQTIQVDDMDEANMQSQLIEDITFLATRDIMDYSILLGVKYIHNVPSATSGTLSKTRERIYYLGIIDMLQRYTWRWTLQRWFLGLFCCKDMSNVSAVPPNEYGTRLKHFVRTRLFYTPGKGRWSGWTNPETPRPSEQQLRPSGPSAWTTEEEFLSPTAAALWRSAQSPFHMQMVPPHRASGGFFVASSF</sequence>
<proteinExistence type="predicted"/>
<dbReference type="Gene3D" id="3.30.810.10">
    <property type="entry name" value="2-Layer Sandwich"/>
    <property type="match status" value="1"/>
</dbReference>
<reference evidence="5 6" key="1">
    <citation type="submission" date="2019-07" db="EMBL/GenBank/DDBJ databases">
        <title>Genomics analysis of Aphanomyces spp. identifies a new class of oomycete effector associated with host adaptation.</title>
        <authorList>
            <person name="Gaulin E."/>
        </authorList>
    </citation>
    <scope>NUCLEOTIDE SEQUENCE [LARGE SCALE GENOMIC DNA]</scope>
    <source>
        <strain evidence="5 6">ATCC 201684</strain>
    </source>
</reference>
<dbReference type="GO" id="GO:0016308">
    <property type="term" value="F:1-phosphatidylinositol-4-phosphate 5-kinase activity"/>
    <property type="evidence" value="ECO:0007669"/>
    <property type="project" value="TreeGrafter"/>
</dbReference>
<evidence type="ECO:0000256" key="2">
    <source>
        <dbReference type="SAM" id="MobiDB-lite"/>
    </source>
</evidence>
<dbReference type="PROSITE" id="PS51455">
    <property type="entry name" value="PIPK"/>
    <property type="match status" value="1"/>
</dbReference>
<dbReference type="InterPro" id="IPR023610">
    <property type="entry name" value="PInositol-4/5-P-5/4-kinase"/>
</dbReference>
<evidence type="ECO:0000313" key="5">
    <source>
        <dbReference type="EMBL" id="KAF0740623.1"/>
    </source>
</evidence>
<keyword evidence="1" id="KW-0418">Kinase</keyword>
<feature type="domain" description="PIPK" evidence="4">
    <location>
        <begin position="314"/>
        <end position="656"/>
    </location>
</feature>
<feature type="transmembrane region" description="Helical" evidence="3">
    <location>
        <begin position="134"/>
        <end position="155"/>
    </location>
</feature>
<dbReference type="VEuPathDB" id="FungiDB:AeMF1_009201"/>
<dbReference type="EMBL" id="VJMJ01000048">
    <property type="protein sequence ID" value="KAF0740623.1"/>
    <property type="molecule type" value="Genomic_DNA"/>
</dbReference>
<keyword evidence="3" id="KW-1133">Transmembrane helix</keyword>
<dbReference type="Proteomes" id="UP000481153">
    <property type="component" value="Unassembled WGS sequence"/>
</dbReference>
<dbReference type="GO" id="GO:0005886">
    <property type="term" value="C:plasma membrane"/>
    <property type="evidence" value="ECO:0007669"/>
    <property type="project" value="TreeGrafter"/>
</dbReference>
<dbReference type="GO" id="GO:0046854">
    <property type="term" value="P:phosphatidylinositol phosphate biosynthetic process"/>
    <property type="evidence" value="ECO:0007669"/>
    <property type="project" value="TreeGrafter"/>
</dbReference>
<protein>
    <recommendedName>
        <fullName evidence="4">PIPK domain-containing protein</fullName>
    </recommendedName>
</protein>
<keyword evidence="1" id="KW-0808">Transferase</keyword>
<keyword evidence="1" id="KW-0547">Nucleotide-binding</keyword>
<evidence type="ECO:0000256" key="1">
    <source>
        <dbReference type="PROSITE-ProRule" id="PRU00781"/>
    </source>
</evidence>
<keyword evidence="3" id="KW-0812">Transmembrane</keyword>
<dbReference type="PANTHER" id="PTHR23086:SF8">
    <property type="entry name" value="PHOSPHATIDYLINOSITOL 5-PHOSPHATE 4-KINASE, ISOFORM A"/>
    <property type="match status" value="1"/>
</dbReference>
<feature type="transmembrane region" description="Helical" evidence="3">
    <location>
        <begin position="175"/>
        <end position="198"/>
    </location>
</feature>
<dbReference type="InterPro" id="IPR002498">
    <property type="entry name" value="PInositol-4-P-4/5-kinase_core"/>
</dbReference>
<gene>
    <name evidence="5" type="ORF">Ae201684_003999</name>
</gene>
<dbReference type="GO" id="GO:0005524">
    <property type="term" value="F:ATP binding"/>
    <property type="evidence" value="ECO:0007669"/>
    <property type="project" value="UniProtKB-UniRule"/>
</dbReference>
<dbReference type="SUPFAM" id="SSF56104">
    <property type="entry name" value="SAICAR synthase-like"/>
    <property type="match status" value="1"/>
</dbReference>
<dbReference type="CDD" id="cd00139">
    <property type="entry name" value="PIPKc"/>
    <property type="match status" value="1"/>
</dbReference>
<keyword evidence="3" id="KW-0472">Membrane</keyword>
<dbReference type="InterPro" id="IPR027484">
    <property type="entry name" value="PInositol-4-P-5-kinase_N"/>
</dbReference>
<name>A0A6G0XKB2_9STRA</name>
<keyword evidence="1" id="KW-0067">ATP-binding</keyword>
<evidence type="ECO:0000259" key="4">
    <source>
        <dbReference type="PROSITE" id="PS51455"/>
    </source>
</evidence>
<feature type="transmembrane region" description="Helical" evidence="3">
    <location>
        <begin position="9"/>
        <end position="28"/>
    </location>
</feature>
<dbReference type="SMART" id="SM00330">
    <property type="entry name" value="PIPKc"/>
    <property type="match status" value="1"/>
</dbReference>
<feature type="transmembrane region" description="Helical" evidence="3">
    <location>
        <begin position="34"/>
        <end position="56"/>
    </location>
</feature>